<evidence type="ECO:0000256" key="3">
    <source>
        <dbReference type="ARBA" id="ARBA00023027"/>
    </source>
</evidence>
<dbReference type="Proteomes" id="UP000323011">
    <property type="component" value="Unassembled WGS sequence"/>
</dbReference>
<reference evidence="8 9" key="1">
    <citation type="submission" date="2019-07" db="EMBL/GenBank/DDBJ databases">
        <title>Genomes of Cafeteria roenbergensis.</title>
        <authorList>
            <person name="Fischer M.G."/>
            <person name="Hackl T."/>
            <person name="Roman M."/>
        </authorList>
    </citation>
    <scope>NUCLEOTIDE SEQUENCE [LARGE SCALE GENOMIC DNA]</scope>
    <source>
        <strain evidence="5 9">BVI</strain>
        <strain evidence="7 8">E4-10P</strain>
        <strain evidence="6 10">RCC970-E3</strain>
    </source>
</reference>
<organism evidence="7 8">
    <name type="scientific">Cafeteria roenbergensis</name>
    <name type="common">Marine flagellate</name>
    <dbReference type="NCBI Taxonomy" id="33653"/>
    <lineage>
        <taxon>Eukaryota</taxon>
        <taxon>Sar</taxon>
        <taxon>Stramenopiles</taxon>
        <taxon>Bigyra</taxon>
        <taxon>Opalozoa</taxon>
        <taxon>Bicosoecida</taxon>
        <taxon>Cafeteriaceae</taxon>
        <taxon>Cafeteria</taxon>
    </lineage>
</organism>
<dbReference type="EMBL" id="VLTL01000044">
    <property type="protein sequence ID" value="KAA0165867.1"/>
    <property type="molecule type" value="Genomic_DNA"/>
</dbReference>
<dbReference type="GO" id="GO:0004029">
    <property type="term" value="F:aldehyde dehydrogenase (NAD+) activity"/>
    <property type="evidence" value="ECO:0007669"/>
    <property type="project" value="InterPro"/>
</dbReference>
<dbReference type="SUPFAM" id="SSF53720">
    <property type="entry name" value="ALDH-like"/>
    <property type="match status" value="1"/>
</dbReference>
<dbReference type="InterPro" id="IPR016163">
    <property type="entry name" value="Ald_DH_C"/>
</dbReference>
<accession>A0A5A8E7R9</accession>
<keyword evidence="3" id="KW-0520">NAD</keyword>
<evidence type="ECO:0000256" key="2">
    <source>
        <dbReference type="ARBA" id="ARBA00023002"/>
    </source>
</evidence>
<dbReference type="Pfam" id="PF00171">
    <property type="entry name" value="Aldedh"/>
    <property type="match status" value="1"/>
</dbReference>
<dbReference type="Gene3D" id="3.40.309.10">
    <property type="entry name" value="Aldehyde Dehydrogenase, Chain A, domain 2"/>
    <property type="match status" value="1"/>
</dbReference>
<dbReference type="PANTHER" id="PTHR43521:SF7">
    <property type="entry name" value="DELTA-1-PYRROLINE-5-CARBOXYLATE DEHYDROGENASE 12A1, MITOCHONDRIAL"/>
    <property type="match status" value="1"/>
</dbReference>
<dbReference type="EMBL" id="VLTN01000070">
    <property type="protein sequence ID" value="KAA0147223.1"/>
    <property type="molecule type" value="Genomic_DNA"/>
</dbReference>
<evidence type="ECO:0000313" key="7">
    <source>
        <dbReference type="EMBL" id="KAA0173348.1"/>
    </source>
</evidence>
<protein>
    <recommendedName>
        <fullName evidence="4">Aldehyde dehydrogenase domain-containing protein</fullName>
    </recommendedName>
</protein>
<dbReference type="Proteomes" id="UP000322899">
    <property type="component" value="Unassembled WGS sequence"/>
</dbReference>
<evidence type="ECO:0000313" key="9">
    <source>
        <dbReference type="Proteomes" id="UP000323011"/>
    </source>
</evidence>
<evidence type="ECO:0000313" key="8">
    <source>
        <dbReference type="Proteomes" id="UP000322899"/>
    </source>
</evidence>
<dbReference type="Proteomes" id="UP000324907">
    <property type="component" value="Unassembled WGS sequence"/>
</dbReference>
<dbReference type="InterPro" id="IPR044638">
    <property type="entry name" value="ALDH7A1-like"/>
</dbReference>
<dbReference type="PROSITE" id="PS00070">
    <property type="entry name" value="ALDEHYDE_DEHYDR_CYS"/>
    <property type="match status" value="1"/>
</dbReference>
<evidence type="ECO:0000256" key="1">
    <source>
        <dbReference type="ARBA" id="ARBA00009986"/>
    </source>
</evidence>
<dbReference type="EMBL" id="VLTO01000034">
    <property type="protein sequence ID" value="KAA0173348.1"/>
    <property type="molecule type" value="Genomic_DNA"/>
</dbReference>
<dbReference type="InterPro" id="IPR016162">
    <property type="entry name" value="Ald_DH_N"/>
</dbReference>
<dbReference type="InterPro" id="IPR015590">
    <property type="entry name" value="Aldehyde_DH_dom"/>
</dbReference>
<dbReference type="Gene3D" id="3.40.605.10">
    <property type="entry name" value="Aldehyde Dehydrogenase, Chain A, domain 1"/>
    <property type="match status" value="1"/>
</dbReference>
<feature type="domain" description="Aldehyde dehydrogenase" evidence="4">
    <location>
        <begin position="90"/>
        <end position="470"/>
    </location>
</feature>
<evidence type="ECO:0000313" key="10">
    <source>
        <dbReference type="Proteomes" id="UP000324907"/>
    </source>
</evidence>
<dbReference type="OMA" id="NGFRWPF"/>
<dbReference type="OrthoDB" id="440325at2759"/>
<dbReference type="PANTHER" id="PTHR43521">
    <property type="entry name" value="ALPHA-AMINOADIPIC SEMIALDEHYDE DEHYDROGENASE"/>
    <property type="match status" value="1"/>
</dbReference>
<name>A0A5A8E7R9_CAFRO</name>
<evidence type="ECO:0000313" key="5">
    <source>
        <dbReference type="EMBL" id="KAA0147223.1"/>
    </source>
</evidence>
<keyword evidence="2" id="KW-0560">Oxidoreductase</keyword>
<dbReference type="InterPro" id="IPR016161">
    <property type="entry name" value="Ald_DH/histidinol_DH"/>
</dbReference>
<dbReference type="InterPro" id="IPR016160">
    <property type="entry name" value="Ald_DH_CS_CYS"/>
</dbReference>
<proteinExistence type="inferred from homology"/>
<gene>
    <name evidence="7" type="ORF">FNF27_05125</name>
    <name evidence="6" type="ORF">FNF28_03372</name>
    <name evidence="5" type="ORF">FNF29_07484</name>
</gene>
<comment type="caution">
    <text evidence="7">The sequence shown here is derived from an EMBL/GenBank/DDBJ whole genome shotgun (WGS) entry which is preliminary data.</text>
</comment>
<comment type="similarity">
    <text evidence="1">Belongs to the aldehyde dehydrogenase family.</text>
</comment>
<dbReference type="FunFam" id="3.40.605.10:FF:000019">
    <property type="entry name" value="probable aldehyde dehydrogenase"/>
    <property type="match status" value="1"/>
</dbReference>
<keyword evidence="9" id="KW-1185">Reference proteome</keyword>
<evidence type="ECO:0000313" key="6">
    <source>
        <dbReference type="EMBL" id="KAA0165867.1"/>
    </source>
</evidence>
<evidence type="ECO:0000259" key="4">
    <source>
        <dbReference type="Pfam" id="PF00171"/>
    </source>
</evidence>
<sequence length="531" mass="57853">MSIPSWATVDPDTLSGDSPYTMQCLVNGKWVEPKETEVIPDPMNGEGFILAPNPTSDEDLQPFVDSLRSVPKTGLHNPWKNTGRYRMMGDVSAKAARLLRDKDVRDYFIRLMTRVVPKAHGQTAGEVDVTATFLENFSGDNVRFMAQSFGVSGDHEGQESRGYRVPFGPVALITPFNFSIEISALQGMGALYMGNKPLIKVDSRVSVVHEQFTRMLIEECGLPATDCDLIHCGGPAMERILLAAKPATTLFTGSSTVAERLAEKLHGRVKLEDAGFDWKILGPDPPSNPRDIQYVAWQCDQDAYGATGQKCSAQSILFVHKNWSRKTDILDQLKSLAGRRSLADLTVGPVLSWTTERMLAHADKLAALPGAKLLWGGKELTGHTIPPVYGAIEPTAVSVPIKTAADPKFFDDVTSEVFGPFQVVCEYDDDEVEMVEDCLERLSHHLTAAVVTSDPTFRNRILGATVNGTTYAGLRARTTGAPVNHWFGPAGDPRGAGIGTPEAIKLVWSCHREVVADEGPVPEGWSLPPPS</sequence>
<dbReference type="AlphaFoldDB" id="A0A5A8E7R9"/>